<name>A0ABM1NIB0_NICVS</name>
<evidence type="ECO:0000256" key="11">
    <source>
        <dbReference type="ARBA" id="ARBA00047273"/>
    </source>
</evidence>
<keyword evidence="14" id="KW-1185">Reference proteome</keyword>
<dbReference type="EC" id="2.4.1.221" evidence="3"/>
<evidence type="ECO:0000313" key="14">
    <source>
        <dbReference type="Proteomes" id="UP000695000"/>
    </source>
</evidence>
<sequence>MIYNCILIVLTLIPQFHASLEGVCDKDVKGCELKTRYILYDVNPPEGFNLRRDVYLRYGIFVHKLVQNNDINVKLVLPPWSRMFHWKRSEEPEHLPWGLFFDIDSMQKFAPVIELYTFFNELKPTYGDVIIDEVYILQHYQDMFTSGNFEDKMSIEDCNEQISTNFFHYDNITSHNIKCLSFHGFTSQLSSLVHKSEAQTILFDHAEVPLHDRFGDRTYWECRRSMRFNKELIFIANEFRRQFLNSMDEKDGTILPDDWRNEKLRRNALGGPYLSVHLRRRDFVWGRPKHVPNIKNAANQIQEKLHHLQLDNVFIATDASNKEYEELKEHLSNFNVFKYNPNKEVKKKYKDGGVAIIEQIICSYARYFMGTYESTFSFRIQEEREILGFPESTTFNRLCGNEEPNCEKTSMWRIEY</sequence>
<reference evidence="15" key="1">
    <citation type="submission" date="2025-08" db="UniProtKB">
        <authorList>
            <consortium name="RefSeq"/>
        </authorList>
    </citation>
    <scope>IDENTIFICATION</scope>
    <source>
        <tissue evidence="15">Whole Larva</tissue>
    </source>
</reference>
<evidence type="ECO:0000256" key="2">
    <source>
        <dbReference type="ARBA" id="ARBA00004922"/>
    </source>
</evidence>
<dbReference type="RefSeq" id="XP_017786560.1">
    <property type="nucleotide sequence ID" value="XM_017931071.1"/>
</dbReference>
<keyword evidence="5" id="KW-0256">Endoplasmic reticulum</keyword>
<evidence type="ECO:0000256" key="6">
    <source>
        <dbReference type="ARBA" id="ARBA00023253"/>
    </source>
</evidence>
<keyword evidence="4" id="KW-0808">Transferase</keyword>
<comment type="subcellular location">
    <subcellularLocation>
        <location evidence="1">Endoplasmic reticulum</location>
    </subcellularLocation>
</comment>
<keyword evidence="7" id="KW-0119">Carbohydrate metabolism</keyword>
<evidence type="ECO:0000256" key="13">
    <source>
        <dbReference type="SAM" id="SignalP"/>
    </source>
</evidence>
<gene>
    <name evidence="15" type="primary">LOC108569501</name>
</gene>
<dbReference type="Gene3D" id="3.40.50.11340">
    <property type="match status" value="1"/>
</dbReference>
<evidence type="ECO:0000256" key="1">
    <source>
        <dbReference type="ARBA" id="ARBA00004240"/>
    </source>
</evidence>
<keyword evidence="13" id="KW-0732">Signal</keyword>
<dbReference type="InterPro" id="IPR045130">
    <property type="entry name" value="OFUT2-like"/>
</dbReference>
<dbReference type="CDD" id="cd11298">
    <property type="entry name" value="O-FucT-2"/>
    <property type="match status" value="1"/>
</dbReference>
<evidence type="ECO:0000313" key="15">
    <source>
        <dbReference type="RefSeq" id="XP_017786560.1"/>
    </source>
</evidence>
<evidence type="ECO:0000256" key="3">
    <source>
        <dbReference type="ARBA" id="ARBA00012196"/>
    </source>
</evidence>
<feature type="signal peptide" evidence="13">
    <location>
        <begin position="1"/>
        <end position="18"/>
    </location>
</feature>
<evidence type="ECO:0000256" key="12">
    <source>
        <dbReference type="ARBA" id="ARBA00048647"/>
    </source>
</evidence>
<comment type="similarity">
    <text evidence="8">Belongs to the glycosyltransferase 68 family.</text>
</comment>
<evidence type="ECO:0000256" key="7">
    <source>
        <dbReference type="ARBA" id="ARBA00023277"/>
    </source>
</evidence>
<comment type="catalytic activity">
    <reaction evidence="11">
        <text>L-threonyl-[protein] + GDP-beta-L-fucose = 3-O-(alpha-L-fucosyl)-L-threonyl-[protein] + GDP + H(+)</text>
        <dbReference type="Rhea" id="RHEA:70491"/>
        <dbReference type="Rhea" id="RHEA-COMP:11060"/>
        <dbReference type="Rhea" id="RHEA-COMP:17915"/>
        <dbReference type="ChEBI" id="CHEBI:15378"/>
        <dbReference type="ChEBI" id="CHEBI:30013"/>
        <dbReference type="ChEBI" id="CHEBI:57273"/>
        <dbReference type="ChEBI" id="CHEBI:58189"/>
        <dbReference type="ChEBI" id="CHEBI:189631"/>
        <dbReference type="EC" id="2.4.1.221"/>
    </reaction>
    <physiologicalReaction direction="left-to-right" evidence="11">
        <dbReference type="Rhea" id="RHEA:70492"/>
    </physiologicalReaction>
</comment>
<proteinExistence type="inferred from homology"/>
<dbReference type="Gene3D" id="3.40.50.11350">
    <property type="match status" value="1"/>
</dbReference>
<protein>
    <recommendedName>
        <fullName evidence="9">GDP-fucose protein O-fucosyltransferase 2</fullName>
        <ecNumber evidence="3">2.4.1.221</ecNumber>
    </recommendedName>
    <alternativeName>
        <fullName evidence="10">Peptide-O-fucosyltransferase 2</fullName>
    </alternativeName>
</protein>
<evidence type="ECO:0000256" key="4">
    <source>
        <dbReference type="ARBA" id="ARBA00022679"/>
    </source>
</evidence>
<dbReference type="Proteomes" id="UP000695000">
    <property type="component" value="Unplaced"/>
</dbReference>
<dbReference type="GeneID" id="108569501"/>
<dbReference type="PANTHER" id="PTHR13398:SF0">
    <property type="entry name" value="GDP-FUCOSE PROTEIN O-FUCOSYLTRANSFERASE 2"/>
    <property type="match status" value="1"/>
</dbReference>
<evidence type="ECO:0000256" key="10">
    <source>
        <dbReference type="ARBA" id="ARBA00033083"/>
    </source>
</evidence>
<evidence type="ECO:0000256" key="5">
    <source>
        <dbReference type="ARBA" id="ARBA00022824"/>
    </source>
</evidence>
<dbReference type="InterPro" id="IPR019378">
    <property type="entry name" value="GDP-Fuc_O-FucTrfase"/>
</dbReference>
<evidence type="ECO:0000256" key="8">
    <source>
        <dbReference type="ARBA" id="ARBA00025803"/>
    </source>
</evidence>
<dbReference type="PANTHER" id="PTHR13398">
    <property type="entry name" value="GDP-FUCOSE PROTEIN O-FUCOSYLTRANSFERASE 2"/>
    <property type="match status" value="1"/>
</dbReference>
<accession>A0ABM1NIB0</accession>
<organism evidence="14 15">
    <name type="scientific">Nicrophorus vespilloides</name>
    <name type="common">Boreal carrion beetle</name>
    <dbReference type="NCBI Taxonomy" id="110193"/>
    <lineage>
        <taxon>Eukaryota</taxon>
        <taxon>Metazoa</taxon>
        <taxon>Ecdysozoa</taxon>
        <taxon>Arthropoda</taxon>
        <taxon>Hexapoda</taxon>
        <taxon>Insecta</taxon>
        <taxon>Pterygota</taxon>
        <taxon>Neoptera</taxon>
        <taxon>Endopterygota</taxon>
        <taxon>Coleoptera</taxon>
        <taxon>Polyphaga</taxon>
        <taxon>Staphyliniformia</taxon>
        <taxon>Silphidae</taxon>
        <taxon>Nicrophorinae</taxon>
        <taxon>Nicrophorus</taxon>
    </lineage>
</organism>
<feature type="chain" id="PRO_5047315306" description="GDP-fucose protein O-fucosyltransferase 2" evidence="13">
    <location>
        <begin position="19"/>
        <end position="416"/>
    </location>
</feature>
<dbReference type="Pfam" id="PF10250">
    <property type="entry name" value="O-FucT"/>
    <property type="match status" value="1"/>
</dbReference>
<comment type="catalytic activity">
    <reaction evidence="12">
        <text>L-seryl-[protein] + GDP-beta-L-fucose = 3-O-(alpha-L-fucosyl)-L-seryl-[protein] + GDP + H(+)</text>
        <dbReference type="Rhea" id="RHEA:63644"/>
        <dbReference type="Rhea" id="RHEA-COMP:9863"/>
        <dbReference type="Rhea" id="RHEA-COMP:17914"/>
        <dbReference type="ChEBI" id="CHEBI:15378"/>
        <dbReference type="ChEBI" id="CHEBI:29999"/>
        <dbReference type="ChEBI" id="CHEBI:57273"/>
        <dbReference type="ChEBI" id="CHEBI:58189"/>
        <dbReference type="ChEBI" id="CHEBI:189632"/>
        <dbReference type="EC" id="2.4.1.221"/>
    </reaction>
    <physiologicalReaction direction="left-to-right" evidence="12">
        <dbReference type="Rhea" id="RHEA:63645"/>
    </physiologicalReaction>
</comment>
<comment type="pathway">
    <text evidence="2">Protein modification; protein glycosylation.</text>
</comment>
<evidence type="ECO:0000256" key="9">
    <source>
        <dbReference type="ARBA" id="ARBA00026232"/>
    </source>
</evidence>
<keyword evidence="6" id="KW-0294">Fucose metabolism</keyword>